<dbReference type="OrthoDB" id="123677at2759"/>
<evidence type="ECO:0000259" key="4">
    <source>
        <dbReference type="PROSITE" id="PS50011"/>
    </source>
</evidence>
<dbReference type="SMART" id="SM00220">
    <property type="entry name" value="S_TKc"/>
    <property type="match status" value="1"/>
</dbReference>
<evidence type="ECO:0000313" key="6">
    <source>
        <dbReference type="Proteomes" id="UP001165121"/>
    </source>
</evidence>
<dbReference type="Gene3D" id="1.10.510.10">
    <property type="entry name" value="Transferase(Phosphotransferase) domain 1"/>
    <property type="match status" value="1"/>
</dbReference>
<evidence type="ECO:0000256" key="3">
    <source>
        <dbReference type="SAM" id="SignalP"/>
    </source>
</evidence>
<gene>
    <name evidence="5" type="ORF">Pfra01_002940500</name>
</gene>
<dbReference type="GO" id="GO:0005524">
    <property type="term" value="F:ATP binding"/>
    <property type="evidence" value="ECO:0007669"/>
    <property type="project" value="InterPro"/>
</dbReference>
<evidence type="ECO:0000256" key="1">
    <source>
        <dbReference type="SAM" id="MobiDB-lite"/>
    </source>
</evidence>
<protein>
    <submittedName>
        <fullName evidence="5">Unnamed protein product</fullName>
    </submittedName>
</protein>
<organism evidence="5 6">
    <name type="scientific">Phytophthora fragariaefolia</name>
    <dbReference type="NCBI Taxonomy" id="1490495"/>
    <lineage>
        <taxon>Eukaryota</taxon>
        <taxon>Sar</taxon>
        <taxon>Stramenopiles</taxon>
        <taxon>Oomycota</taxon>
        <taxon>Peronosporomycetes</taxon>
        <taxon>Peronosporales</taxon>
        <taxon>Peronosporaceae</taxon>
        <taxon>Phytophthora</taxon>
    </lineage>
</organism>
<sequence>MRASLGVVHVIAAFAAISSGNVKAQSSYTVLSYYPADTCDGAPHRVDVGNSDCVSKCARQTSDWRSVQGYCDVVDYDSAVFEAFKDAAYVMIEAFNSSDCTTLVDATSLQASGSCSQVIMYVEDWGFATYAIVKEDGGTLSIRYYNDSACALPLLEPVALLDGIYTEDIDTDQATLNSSSCDANNFRWTYSAAITNGSSSASSSNSVASTSGSTSGSGTPSADLTSSSGGNTGLIVGIAAGVGVVLVITMGIFWRRRRSHRKDLSTNYHAQGSHASNQHTTTTLTGTAQERGMLGQAGLWNDDVITAKRISRRGVYIDKLLSRGAFGEVYSGTFDGSRVAVKMLPPETRGVIQNVNNFLSEAKMTAAMDHPRIIRLIGVAWNSLSDLCVVMEFMEGGDLRALLNQYQTLKHPVGIDHEKATIALHVCHALTYLHSLMPPVIHRDLKSRNILLTQQLEAKLTDFGISRERPDRTMTAGVGTSLWMAPEVMLGERYDDKADVFSFGVVLSELDVHTLPYVQVMSKNRDSDGRTLPDTILLQQVAVGKLRVEFSESSPESIVELGMACVSVDSKLRPTAAEALYRLQVVLARELAGQ</sequence>
<keyword evidence="6" id="KW-1185">Reference proteome</keyword>
<evidence type="ECO:0000313" key="5">
    <source>
        <dbReference type="EMBL" id="GMG15320.1"/>
    </source>
</evidence>
<reference evidence="5" key="1">
    <citation type="submission" date="2023-04" db="EMBL/GenBank/DDBJ databases">
        <title>Phytophthora fragariaefolia NBRC 109709.</title>
        <authorList>
            <person name="Ichikawa N."/>
            <person name="Sato H."/>
            <person name="Tonouchi N."/>
        </authorList>
    </citation>
    <scope>NUCLEOTIDE SEQUENCE</scope>
    <source>
        <strain evidence="5">NBRC 109709</strain>
    </source>
</reference>
<dbReference type="Proteomes" id="UP001165121">
    <property type="component" value="Unassembled WGS sequence"/>
</dbReference>
<dbReference type="CDD" id="cd12087">
    <property type="entry name" value="TM_EGFR-like"/>
    <property type="match status" value="1"/>
</dbReference>
<dbReference type="PANTHER" id="PTHR44329:SF214">
    <property type="entry name" value="PROTEIN KINASE DOMAIN-CONTAINING PROTEIN"/>
    <property type="match status" value="1"/>
</dbReference>
<feature type="compositionally biased region" description="Low complexity" evidence="1">
    <location>
        <begin position="197"/>
        <end position="222"/>
    </location>
</feature>
<dbReference type="EMBL" id="BSXT01018879">
    <property type="protein sequence ID" value="GMG15320.1"/>
    <property type="molecule type" value="Genomic_DNA"/>
</dbReference>
<keyword evidence="2" id="KW-1133">Transmembrane helix</keyword>
<feature type="region of interest" description="Disordered" evidence="1">
    <location>
        <begin position="197"/>
        <end position="225"/>
    </location>
</feature>
<dbReference type="GO" id="GO:0004674">
    <property type="term" value="F:protein serine/threonine kinase activity"/>
    <property type="evidence" value="ECO:0007669"/>
    <property type="project" value="TreeGrafter"/>
</dbReference>
<evidence type="ECO:0000256" key="2">
    <source>
        <dbReference type="SAM" id="Phobius"/>
    </source>
</evidence>
<proteinExistence type="predicted"/>
<dbReference type="Pfam" id="PF00069">
    <property type="entry name" value="Pkinase"/>
    <property type="match status" value="1"/>
</dbReference>
<dbReference type="SUPFAM" id="SSF56112">
    <property type="entry name" value="Protein kinase-like (PK-like)"/>
    <property type="match status" value="1"/>
</dbReference>
<keyword evidence="2" id="KW-0812">Transmembrane</keyword>
<dbReference type="InterPro" id="IPR051681">
    <property type="entry name" value="Ser/Thr_Kinases-Pseudokinases"/>
</dbReference>
<keyword evidence="3" id="KW-0732">Signal</keyword>
<comment type="caution">
    <text evidence="5">The sequence shown here is derived from an EMBL/GenBank/DDBJ whole genome shotgun (WGS) entry which is preliminary data.</text>
</comment>
<accession>A0A9W7DA02</accession>
<keyword evidence="2" id="KW-0472">Membrane</keyword>
<dbReference type="InterPro" id="IPR011009">
    <property type="entry name" value="Kinase-like_dom_sf"/>
</dbReference>
<dbReference type="PROSITE" id="PS50011">
    <property type="entry name" value="PROTEIN_KINASE_DOM"/>
    <property type="match status" value="1"/>
</dbReference>
<dbReference type="PROSITE" id="PS00108">
    <property type="entry name" value="PROTEIN_KINASE_ST"/>
    <property type="match status" value="1"/>
</dbReference>
<dbReference type="PANTHER" id="PTHR44329">
    <property type="entry name" value="SERINE/THREONINE-PROTEIN KINASE TNNI3K-RELATED"/>
    <property type="match status" value="1"/>
</dbReference>
<dbReference type="Gene3D" id="3.30.200.20">
    <property type="entry name" value="Phosphorylase Kinase, domain 1"/>
    <property type="match status" value="1"/>
</dbReference>
<feature type="chain" id="PRO_5040835690" evidence="3">
    <location>
        <begin position="25"/>
        <end position="594"/>
    </location>
</feature>
<dbReference type="InterPro" id="IPR000719">
    <property type="entry name" value="Prot_kinase_dom"/>
</dbReference>
<feature type="transmembrane region" description="Helical" evidence="2">
    <location>
        <begin position="234"/>
        <end position="254"/>
    </location>
</feature>
<dbReference type="InterPro" id="IPR008271">
    <property type="entry name" value="Ser/Thr_kinase_AS"/>
</dbReference>
<name>A0A9W7DA02_9STRA</name>
<dbReference type="AlphaFoldDB" id="A0A9W7DA02"/>
<feature type="domain" description="Protein kinase" evidence="4">
    <location>
        <begin position="315"/>
        <end position="587"/>
    </location>
</feature>
<feature type="signal peptide" evidence="3">
    <location>
        <begin position="1"/>
        <end position="24"/>
    </location>
</feature>